<name>A0A1E3WDD5_9HYPH</name>
<gene>
    <name evidence="1" type="ORF">AUC71_07755</name>
</gene>
<evidence type="ECO:0000313" key="2">
    <source>
        <dbReference type="Proteomes" id="UP000095042"/>
    </source>
</evidence>
<proteinExistence type="predicted"/>
<dbReference type="RefSeq" id="WP_069623022.1">
    <property type="nucleotide sequence ID" value="NZ_LPWD01000050.1"/>
</dbReference>
<accession>A0A1E3WDD5</accession>
<keyword evidence="2" id="KW-1185">Reference proteome</keyword>
<comment type="caution">
    <text evidence="1">The sequence shown here is derived from an EMBL/GenBank/DDBJ whole genome shotgun (WGS) entry which is preliminary data.</text>
</comment>
<dbReference type="Proteomes" id="UP000095042">
    <property type="component" value="Unassembled WGS sequence"/>
</dbReference>
<dbReference type="AlphaFoldDB" id="A0A1E3WDD5"/>
<reference evidence="1 2" key="1">
    <citation type="journal article" date="2016" name="Environ. Microbiol.">
        <title>New Methyloceanibacter diversity from North Sea sediments includes methanotroph containing solely the soluble methane monooxygenase.</title>
        <authorList>
            <person name="Vekeman B."/>
            <person name="Kerckhof F.M."/>
            <person name="Cremers G."/>
            <person name="de Vos P."/>
            <person name="Vandamme P."/>
            <person name="Boon N."/>
            <person name="Op den Camp H.J."/>
            <person name="Heylen K."/>
        </authorList>
    </citation>
    <scope>NUCLEOTIDE SEQUENCE [LARGE SCALE GENOMIC DNA]</scope>
    <source>
        <strain evidence="1 2">R-67177</strain>
    </source>
</reference>
<organism evidence="1 2">
    <name type="scientific">Methyloceanibacter marginalis</name>
    <dbReference type="NCBI Taxonomy" id="1774971"/>
    <lineage>
        <taxon>Bacteria</taxon>
        <taxon>Pseudomonadati</taxon>
        <taxon>Pseudomonadota</taxon>
        <taxon>Alphaproteobacteria</taxon>
        <taxon>Hyphomicrobiales</taxon>
        <taxon>Hyphomicrobiaceae</taxon>
        <taxon>Methyloceanibacter</taxon>
    </lineage>
</organism>
<dbReference type="EMBL" id="LPWD01000050">
    <property type="protein sequence ID" value="ODS03791.1"/>
    <property type="molecule type" value="Genomic_DNA"/>
</dbReference>
<protein>
    <submittedName>
        <fullName evidence="1">Uncharacterized protein</fullName>
    </submittedName>
</protein>
<dbReference type="OrthoDB" id="9877068at2"/>
<sequence length="119" mass="13377">MTRPTTPQRQIAAILDALAQGDRVGFRRLGGQAKGRINRADRLKGVEHWLSTSGDRHPVLAAALRQVLGEIMFRERTEPEPAVIKTRCTFRDLMRQQAAVAYAASPEGQYAGRPRWQRV</sequence>
<evidence type="ECO:0000313" key="1">
    <source>
        <dbReference type="EMBL" id="ODS03791.1"/>
    </source>
</evidence>